<dbReference type="EMBL" id="BMKE01000050">
    <property type="protein sequence ID" value="GGB55206.1"/>
    <property type="molecule type" value="Genomic_DNA"/>
</dbReference>
<organism evidence="1 2">
    <name type="scientific">Oceanisphaera marina</name>
    <dbReference type="NCBI Taxonomy" id="2017550"/>
    <lineage>
        <taxon>Bacteria</taxon>
        <taxon>Pseudomonadati</taxon>
        <taxon>Pseudomonadota</taxon>
        <taxon>Gammaproteobacteria</taxon>
        <taxon>Aeromonadales</taxon>
        <taxon>Aeromonadaceae</taxon>
        <taxon>Oceanisphaera</taxon>
    </lineage>
</organism>
<proteinExistence type="predicted"/>
<sequence length="282" mass="31744">MSGVKIPYSYDSKGNEVTILDYFSLGKPHPIFCGGNDCKAELVYVSASQRVGKNKITQVPAYFRLAKYENHSISCSFETCGKKVIDAAGSSNEVAVALANGMRVFRIHLMDEKDQSDMEKKESNFLNNHTHDTVKRTYRKRGCNLPYVNSLSGLLELYNYGRENSAVRSSIFVMIDKKKTQWEDFFFDVKHYDILHKKVLVNGPVKAAIVGNVKRVSFSTPQRKFSSAEFSPKINKYGQSIYPVARLKKGLSHNFINPGAKVLCFGSFKLESDSFKRISSTA</sequence>
<keyword evidence="2" id="KW-1185">Reference proteome</keyword>
<dbReference type="Proteomes" id="UP000646152">
    <property type="component" value="Unassembled WGS sequence"/>
</dbReference>
<gene>
    <name evidence="1" type="ORF">GCM10011502_30200</name>
</gene>
<name>A0ABQ1J0V2_9GAMM</name>
<reference evidence="2" key="1">
    <citation type="journal article" date="2019" name="Int. J. Syst. Evol. Microbiol.">
        <title>The Global Catalogue of Microorganisms (GCM) 10K type strain sequencing project: providing services to taxonomists for standard genome sequencing and annotation.</title>
        <authorList>
            <consortium name="The Broad Institute Genomics Platform"/>
            <consortium name="The Broad Institute Genome Sequencing Center for Infectious Disease"/>
            <person name="Wu L."/>
            <person name="Ma J."/>
        </authorList>
    </citation>
    <scope>NUCLEOTIDE SEQUENCE [LARGE SCALE GENOMIC DNA]</scope>
    <source>
        <strain evidence="2">CGMCC 1.15923</strain>
    </source>
</reference>
<evidence type="ECO:0000313" key="2">
    <source>
        <dbReference type="Proteomes" id="UP000646152"/>
    </source>
</evidence>
<accession>A0ABQ1J0V2</accession>
<comment type="caution">
    <text evidence="1">The sequence shown here is derived from an EMBL/GenBank/DDBJ whole genome shotgun (WGS) entry which is preliminary data.</text>
</comment>
<evidence type="ECO:0000313" key="1">
    <source>
        <dbReference type="EMBL" id="GGB55206.1"/>
    </source>
</evidence>
<dbReference type="RefSeq" id="WP_188630972.1">
    <property type="nucleotide sequence ID" value="NZ_BMKE01000050.1"/>
</dbReference>
<protein>
    <submittedName>
        <fullName evidence="1">Uncharacterized protein</fullName>
    </submittedName>
</protein>